<proteinExistence type="predicted"/>
<evidence type="ECO:0000256" key="1">
    <source>
        <dbReference type="SAM" id="MobiDB-lite"/>
    </source>
</evidence>
<comment type="caution">
    <text evidence="2">The sequence shown here is derived from an EMBL/GenBank/DDBJ whole genome shotgun (WGS) entry which is preliminary data.</text>
</comment>
<protein>
    <submittedName>
        <fullName evidence="2">Uncharacterized protein</fullName>
    </submittedName>
</protein>
<sequence>MSEEMVQRRPLANPSPALQERKSKKRQEPIDSGVQRNDESNIPPTNIIQQGTGALGKKNNQRGLQRPKEELDLLVLRLNNGFNNNHKLTLNLRGPPRDA</sequence>
<evidence type="ECO:0000313" key="2">
    <source>
        <dbReference type="EMBL" id="MED6108523.1"/>
    </source>
</evidence>
<name>A0ABU6QAI2_9FABA</name>
<reference evidence="2 3" key="1">
    <citation type="journal article" date="2023" name="Plants (Basel)">
        <title>Bridging the Gap: Combining Genomics and Transcriptomics Approaches to Understand Stylosanthes scabra, an Orphan Legume from the Brazilian Caatinga.</title>
        <authorList>
            <person name="Ferreira-Neto J.R.C."/>
            <person name="da Silva M.D."/>
            <person name="Binneck E."/>
            <person name="de Melo N.F."/>
            <person name="da Silva R.H."/>
            <person name="de Melo A.L.T.M."/>
            <person name="Pandolfi V."/>
            <person name="Bustamante F.O."/>
            <person name="Brasileiro-Vidal A.C."/>
            <person name="Benko-Iseppon A.M."/>
        </authorList>
    </citation>
    <scope>NUCLEOTIDE SEQUENCE [LARGE SCALE GENOMIC DNA]</scope>
    <source>
        <tissue evidence="2">Leaves</tissue>
    </source>
</reference>
<keyword evidence="3" id="KW-1185">Reference proteome</keyword>
<dbReference type="EMBL" id="JASCZI010000089">
    <property type="protein sequence ID" value="MED6108523.1"/>
    <property type="molecule type" value="Genomic_DNA"/>
</dbReference>
<feature type="region of interest" description="Disordered" evidence="1">
    <location>
        <begin position="1"/>
        <end position="66"/>
    </location>
</feature>
<gene>
    <name evidence="2" type="ORF">PIB30_024703</name>
</gene>
<feature type="compositionally biased region" description="Polar residues" evidence="1">
    <location>
        <begin position="40"/>
        <end position="52"/>
    </location>
</feature>
<dbReference type="Proteomes" id="UP001341840">
    <property type="component" value="Unassembled WGS sequence"/>
</dbReference>
<evidence type="ECO:0000313" key="3">
    <source>
        <dbReference type="Proteomes" id="UP001341840"/>
    </source>
</evidence>
<organism evidence="2 3">
    <name type="scientific">Stylosanthes scabra</name>
    <dbReference type="NCBI Taxonomy" id="79078"/>
    <lineage>
        <taxon>Eukaryota</taxon>
        <taxon>Viridiplantae</taxon>
        <taxon>Streptophyta</taxon>
        <taxon>Embryophyta</taxon>
        <taxon>Tracheophyta</taxon>
        <taxon>Spermatophyta</taxon>
        <taxon>Magnoliopsida</taxon>
        <taxon>eudicotyledons</taxon>
        <taxon>Gunneridae</taxon>
        <taxon>Pentapetalae</taxon>
        <taxon>rosids</taxon>
        <taxon>fabids</taxon>
        <taxon>Fabales</taxon>
        <taxon>Fabaceae</taxon>
        <taxon>Papilionoideae</taxon>
        <taxon>50 kb inversion clade</taxon>
        <taxon>dalbergioids sensu lato</taxon>
        <taxon>Dalbergieae</taxon>
        <taxon>Pterocarpus clade</taxon>
        <taxon>Stylosanthes</taxon>
    </lineage>
</organism>
<accession>A0ABU6QAI2</accession>